<reference evidence="2" key="1">
    <citation type="submission" date="2018-11" db="EMBL/GenBank/DDBJ databases">
        <title>A distinct lineage of giant viruses engineers rhodopsin photosystems in predatory marine eukaryotes.</title>
        <authorList>
            <person name="Needham D.M."/>
            <person name="Yoshizawa S."/>
            <person name="Hosaka T."/>
            <person name="Poirier C."/>
            <person name="Choi C.-J."/>
            <person name="Hehenberger E."/>
            <person name="Irwin N.A.T."/>
            <person name="Wilken S."/>
            <person name="Yung C.-M."/>
            <person name="Bachy C."/>
            <person name="Kurihara R."/>
            <person name="Nakajima Y."/>
            <person name="Kojima K."/>
            <person name="Kimura-Someya T."/>
            <person name="Leonard G."/>
            <person name="Malmstrom R.R."/>
            <person name="Mende D."/>
            <person name="Olson D.K."/>
            <person name="Sudo Y."/>
            <person name="Sudek S."/>
            <person name="Richards T.A."/>
            <person name="DeLong E.F."/>
            <person name="Keeling P.J."/>
            <person name="Santoro A.E."/>
            <person name="Shirouzu M."/>
            <person name="Iwasaki W."/>
            <person name="Worden A.Z."/>
        </authorList>
    </citation>
    <scope>NUCLEOTIDE SEQUENCE</scope>
</reference>
<feature type="transmembrane region" description="Helical" evidence="1">
    <location>
        <begin position="39"/>
        <end position="64"/>
    </location>
</feature>
<feature type="transmembrane region" description="Helical" evidence="1">
    <location>
        <begin position="16"/>
        <end position="33"/>
    </location>
</feature>
<gene>
    <name evidence="2" type="ORF">1_253</name>
</gene>
<keyword evidence="1" id="KW-0472">Membrane</keyword>
<accession>A0A5B8IEW6</accession>
<evidence type="ECO:0000313" key="2">
    <source>
        <dbReference type="EMBL" id="QDY51868.1"/>
    </source>
</evidence>
<organism evidence="2">
    <name type="scientific">Mimiviridae sp. ChoanoV1</name>
    <dbReference type="NCBI Taxonomy" id="2596887"/>
    <lineage>
        <taxon>Viruses</taxon>
        <taxon>Varidnaviria</taxon>
        <taxon>Bamfordvirae</taxon>
        <taxon>Nucleocytoviricota</taxon>
        <taxon>Megaviricetes</taxon>
        <taxon>Imitervirales</taxon>
        <taxon>Schizomimiviridae</taxon>
    </lineage>
</organism>
<dbReference type="EMBL" id="MK250085">
    <property type="protein sequence ID" value="QDY51868.1"/>
    <property type="molecule type" value="Genomic_DNA"/>
</dbReference>
<keyword evidence="1" id="KW-1133">Transmembrane helix</keyword>
<evidence type="ECO:0000256" key="1">
    <source>
        <dbReference type="SAM" id="Phobius"/>
    </source>
</evidence>
<sequence length="645" mass="76644">MFLGTNKIKNIIKKEYYFIIILFILSFIINQNLNKETKLSLLLCAIVLCIYNPILLVPFITFWVSFFIGYKYFLVENFETFNSSTNDKCLEEISITKDLIKLENLENSKNIGQIIYNFDNYTSDIDFGDDIDNVKFLKYFFNIFFFDEEDNSTWIFIRNIGDNIPYSNFESQLNMTDYESIIQSNIQSNSPSPSYDNDIKGLDTISKLLFKNYKGDELIYKCLGIHFHLNFDFKEKSSQMIRKIGFKKLFDNNELKYQDLSDIVNNRVNNDTLSKEDCDYKKSVHLMNKIKKNLNELVIIQYKMSIDDADIDNDYFKDREIIIDPYLIFNNNYLSNEIYKKKIKFILNPKGSEESDENNNKFIFLPTHQQIEGVIKETFDMDSSNEEFINEYIKLFSEVIMPYLDSDSDIFKKQFNYLSLIYIFNDKKFIDFIKTETNKLLINQLYTTKSPLMEKMKDNLEDINTIDIFINNIFYYCKNFILELKVENIFKSEIFQIELFSEYNSDKKLDSLQIKNKVDLFKKELDKDFKEEKFSPEVSDIKKYNSKKFYPLIDNISDSIFNIINDFKELFYGKYNNSPSGSDDNYSKFYQIFHNVIEILSKDGRSIHSGILMIIIALFIYFLDDNKSNYIQKPNFSLFDLLRTN</sequence>
<keyword evidence="1" id="KW-0812">Transmembrane</keyword>
<proteinExistence type="predicted"/>
<protein>
    <submittedName>
        <fullName evidence="2">Uncharacterized protein</fullName>
    </submittedName>
</protein>
<name>A0A5B8IEW6_9VIRU</name>
<feature type="transmembrane region" description="Helical" evidence="1">
    <location>
        <begin position="606"/>
        <end position="623"/>
    </location>
</feature>